<gene>
    <name evidence="1" type="ORF">SAMN05216276_1009196</name>
</gene>
<sequence length="51" mass="5532">MRLLRRFSSEVRISADQGKKEGVPNGLGFSTLYSLPPLRNAALVGDDGDAR</sequence>
<accession>A0A239EMK8</accession>
<evidence type="ECO:0000313" key="2">
    <source>
        <dbReference type="Proteomes" id="UP000198282"/>
    </source>
</evidence>
<reference evidence="1 2" key="1">
    <citation type="submission" date="2017-06" db="EMBL/GenBank/DDBJ databases">
        <authorList>
            <person name="Kim H.J."/>
            <person name="Triplett B.A."/>
        </authorList>
    </citation>
    <scope>NUCLEOTIDE SEQUENCE [LARGE SCALE GENOMIC DNA]</scope>
    <source>
        <strain evidence="1 2">CGMCC 4.2132</strain>
    </source>
</reference>
<organism evidence="1 2">
    <name type="scientific">Streptosporangium subroseum</name>
    <dbReference type="NCBI Taxonomy" id="106412"/>
    <lineage>
        <taxon>Bacteria</taxon>
        <taxon>Bacillati</taxon>
        <taxon>Actinomycetota</taxon>
        <taxon>Actinomycetes</taxon>
        <taxon>Streptosporangiales</taxon>
        <taxon>Streptosporangiaceae</taxon>
        <taxon>Streptosporangium</taxon>
    </lineage>
</organism>
<dbReference type="EMBL" id="FZOD01000009">
    <property type="protein sequence ID" value="SNS45104.1"/>
    <property type="molecule type" value="Genomic_DNA"/>
</dbReference>
<name>A0A239EMK8_9ACTN</name>
<dbReference type="AlphaFoldDB" id="A0A239EMK8"/>
<protein>
    <submittedName>
        <fullName evidence="1">Uncharacterized protein</fullName>
    </submittedName>
</protein>
<keyword evidence="2" id="KW-1185">Reference proteome</keyword>
<evidence type="ECO:0000313" key="1">
    <source>
        <dbReference type="EMBL" id="SNS45104.1"/>
    </source>
</evidence>
<dbReference type="Proteomes" id="UP000198282">
    <property type="component" value="Unassembled WGS sequence"/>
</dbReference>
<proteinExistence type="predicted"/>